<dbReference type="SUPFAM" id="SSF101874">
    <property type="entry name" value="YceI-like"/>
    <property type="match status" value="1"/>
</dbReference>
<accession>A0A7S8EBM8</accession>
<keyword evidence="2" id="KW-0472">Membrane</keyword>
<dbReference type="SMART" id="SM00867">
    <property type="entry name" value="YceI"/>
    <property type="match status" value="1"/>
</dbReference>
<comment type="similarity">
    <text evidence="1">Belongs to the UPF0312 family.</text>
</comment>
<evidence type="ECO:0000313" key="5">
    <source>
        <dbReference type="Proteomes" id="UP000594468"/>
    </source>
</evidence>
<evidence type="ECO:0000313" key="4">
    <source>
        <dbReference type="EMBL" id="QPC83957.1"/>
    </source>
</evidence>
<reference evidence="4 5" key="1">
    <citation type="submission" date="2020-02" db="EMBL/GenBank/DDBJ databases">
        <authorList>
            <person name="Zheng R.K."/>
            <person name="Sun C.M."/>
        </authorList>
    </citation>
    <scope>NUCLEOTIDE SEQUENCE [LARGE SCALE GENOMIC DNA]</scope>
    <source>
        <strain evidence="5">rifampicinis</strain>
    </source>
</reference>
<feature type="transmembrane region" description="Helical" evidence="2">
    <location>
        <begin position="6"/>
        <end position="29"/>
    </location>
</feature>
<keyword evidence="5" id="KW-1185">Reference proteome</keyword>
<evidence type="ECO:0000256" key="2">
    <source>
        <dbReference type="SAM" id="Phobius"/>
    </source>
</evidence>
<protein>
    <submittedName>
        <fullName evidence="4">YceI family protein</fullName>
    </submittedName>
</protein>
<keyword evidence="2" id="KW-1133">Transmembrane helix</keyword>
<gene>
    <name evidence="4" type="ORF">G4Y79_06140</name>
</gene>
<organism evidence="4 5">
    <name type="scientific">Phototrophicus methaneseepsis</name>
    <dbReference type="NCBI Taxonomy" id="2710758"/>
    <lineage>
        <taxon>Bacteria</taxon>
        <taxon>Bacillati</taxon>
        <taxon>Chloroflexota</taxon>
        <taxon>Candidatus Thermofontia</taxon>
        <taxon>Phototrophicales</taxon>
        <taxon>Phototrophicaceae</taxon>
        <taxon>Phototrophicus</taxon>
    </lineage>
</organism>
<sequence>MQNFRLVIIAILGIALGLVIGFLGTFWVIRGGPRTTYTPITAPTLDLNAQPTLDPTQAVMAVTSVALLNAENANLHATIAALESLLGGAATQPPIVATEAPTLTQSPAAGDASQRALYRINSSQSEVRFSVEEERNGTRADVVGTTDQLAGDVIVDRLNPVNSQIGTIRMSARALTTGDAARDVVLREQIFRSAQDAYEFIEFVPTAVTGLPETIYLAQTYTFQVTGNLTILDTTRETIFNVQAQMPIESQFNGTATATITWFDWGINVPSVPGITDVAAQANLVINFVANRVNS</sequence>
<evidence type="ECO:0000256" key="1">
    <source>
        <dbReference type="ARBA" id="ARBA00008812"/>
    </source>
</evidence>
<dbReference type="Pfam" id="PF04264">
    <property type="entry name" value="YceI"/>
    <property type="match status" value="1"/>
</dbReference>
<dbReference type="RefSeq" id="WP_195172021.1">
    <property type="nucleotide sequence ID" value="NZ_CP062983.1"/>
</dbReference>
<dbReference type="Proteomes" id="UP000594468">
    <property type="component" value="Chromosome"/>
</dbReference>
<feature type="domain" description="Lipid/polyisoprenoid-binding YceI-like" evidence="3">
    <location>
        <begin position="117"/>
        <end position="285"/>
    </location>
</feature>
<dbReference type="EMBL" id="CP062983">
    <property type="protein sequence ID" value="QPC83957.1"/>
    <property type="molecule type" value="Genomic_DNA"/>
</dbReference>
<dbReference type="PANTHER" id="PTHR34406:SF1">
    <property type="entry name" value="PROTEIN YCEI"/>
    <property type="match status" value="1"/>
</dbReference>
<dbReference type="InterPro" id="IPR036761">
    <property type="entry name" value="TTHA0802/YceI-like_sf"/>
</dbReference>
<dbReference type="KEGG" id="pmet:G4Y79_06140"/>
<dbReference type="PANTHER" id="PTHR34406">
    <property type="entry name" value="PROTEIN YCEI"/>
    <property type="match status" value="1"/>
</dbReference>
<dbReference type="InterPro" id="IPR007372">
    <property type="entry name" value="Lipid/polyisoprenoid-bd_YceI"/>
</dbReference>
<keyword evidence="2" id="KW-0812">Transmembrane</keyword>
<proteinExistence type="inferred from homology"/>
<name>A0A7S8EBM8_9CHLR</name>
<evidence type="ECO:0000259" key="3">
    <source>
        <dbReference type="SMART" id="SM00867"/>
    </source>
</evidence>
<dbReference type="Gene3D" id="2.40.128.110">
    <property type="entry name" value="Lipid/polyisoprenoid-binding, YceI-like"/>
    <property type="match status" value="1"/>
</dbReference>
<dbReference type="AlphaFoldDB" id="A0A7S8EBM8"/>